<dbReference type="AlphaFoldDB" id="A0A0A9GKD3"/>
<proteinExistence type="predicted"/>
<organism evidence="1">
    <name type="scientific">Arundo donax</name>
    <name type="common">Giant reed</name>
    <name type="synonym">Donax arundinaceus</name>
    <dbReference type="NCBI Taxonomy" id="35708"/>
    <lineage>
        <taxon>Eukaryota</taxon>
        <taxon>Viridiplantae</taxon>
        <taxon>Streptophyta</taxon>
        <taxon>Embryophyta</taxon>
        <taxon>Tracheophyta</taxon>
        <taxon>Spermatophyta</taxon>
        <taxon>Magnoliopsida</taxon>
        <taxon>Liliopsida</taxon>
        <taxon>Poales</taxon>
        <taxon>Poaceae</taxon>
        <taxon>PACMAD clade</taxon>
        <taxon>Arundinoideae</taxon>
        <taxon>Arundineae</taxon>
        <taxon>Arundo</taxon>
    </lineage>
</organism>
<protein>
    <submittedName>
        <fullName evidence="1">Uncharacterized protein</fullName>
    </submittedName>
</protein>
<name>A0A0A9GKD3_ARUDO</name>
<sequence length="57" mass="6729">MCNGQKKITYLFGQNGQQVHAHIFACDVVTWRKIKWLREVRRSHLAVMCMLIFLPVI</sequence>
<evidence type="ECO:0000313" key="1">
    <source>
        <dbReference type="EMBL" id="JAE23894.1"/>
    </source>
</evidence>
<reference evidence="1" key="1">
    <citation type="submission" date="2014-09" db="EMBL/GenBank/DDBJ databases">
        <authorList>
            <person name="Magalhaes I.L.F."/>
            <person name="Oliveira U."/>
            <person name="Santos F.R."/>
            <person name="Vidigal T.H.D.A."/>
            <person name="Brescovit A.D."/>
            <person name="Santos A.J."/>
        </authorList>
    </citation>
    <scope>NUCLEOTIDE SEQUENCE</scope>
    <source>
        <tissue evidence="1">Shoot tissue taken approximately 20 cm above the soil surface</tissue>
    </source>
</reference>
<accession>A0A0A9GKD3</accession>
<reference evidence="1" key="2">
    <citation type="journal article" date="2015" name="Data Brief">
        <title>Shoot transcriptome of the giant reed, Arundo donax.</title>
        <authorList>
            <person name="Barrero R.A."/>
            <person name="Guerrero F.D."/>
            <person name="Moolhuijzen P."/>
            <person name="Goolsby J.A."/>
            <person name="Tidwell J."/>
            <person name="Bellgard S.E."/>
            <person name="Bellgard M.I."/>
        </authorList>
    </citation>
    <scope>NUCLEOTIDE SEQUENCE</scope>
    <source>
        <tissue evidence="1">Shoot tissue taken approximately 20 cm above the soil surface</tissue>
    </source>
</reference>
<dbReference type="EMBL" id="GBRH01174002">
    <property type="protein sequence ID" value="JAE23894.1"/>
    <property type="molecule type" value="Transcribed_RNA"/>
</dbReference>